<evidence type="ECO:0000256" key="5">
    <source>
        <dbReference type="SAM" id="MobiDB-lite"/>
    </source>
</evidence>
<evidence type="ECO:0000313" key="7">
    <source>
        <dbReference type="EMBL" id="CAD7676261.1"/>
    </source>
</evidence>
<keyword evidence="2" id="KW-0964">Secreted</keyword>
<feature type="compositionally biased region" description="Basic and acidic residues" evidence="5">
    <location>
        <begin position="344"/>
        <end position="354"/>
    </location>
</feature>
<accession>A0A811YFJ5</accession>
<dbReference type="EMBL" id="CAJHUB010000676">
    <property type="protein sequence ID" value="CAD7676261.1"/>
    <property type="molecule type" value="Genomic_DNA"/>
</dbReference>
<evidence type="ECO:0000313" key="8">
    <source>
        <dbReference type="Proteomes" id="UP000645828"/>
    </source>
</evidence>
<feature type="compositionally biased region" description="Basic and acidic residues" evidence="5">
    <location>
        <begin position="318"/>
        <end position="331"/>
    </location>
</feature>
<keyword evidence="4" id="KW-1015">Disulfide bond</keyword>
<dbReference type="PROSITE" id="PS51041">
    <property type="entry name" value="EMI"/>
    <property type="match status" value="1"/>
</dbReference>
<sequence>MLYLAFSKLSQASLSTESSCQQRTVYRGGRESLGGSVVWCLPLAWSVILESRNPVPRRAPCVEPASPSACVSASLNWCSYVVTRTISCHVQNGTYLQRVLRHCAWPLSCPGSMIYETVTAREWRCCSSGFVDPGWSGNTMRPMAFRPTAFSGCLNCSKVSVAALIVTEQAVLPTPAADPLWGSPAAQGSPGDGGLPGLPRGLPGPTGPKGETGSRGPTGMRGWSCGQPGERGPPGPPGPPSPPGPLAPVGPPHIWNPQYGDPLLSNTFTETSSHWPQGPAGLPGPPGPMGPPGLPGPMGIPGSPGHVGPPGPTGPKEISGHPAEKGERGLHGEPGPQGSMGQLREPDPKGDPGEKSQWGEGLHQPHEALKILAERALILETMIGLYEPEGPGTGPAGTGTPTLLWGKRGGHAANYAIMAPRSQNKRG</sequence>
<evidence type="ECO:0000259" key="6">
    <source>
        <dbReference type="PROSITE" id="PS51041"/>
    </source>
</evidence>
<evidence type="ECO:0000256" key="4">
    <source>
        <dbReference type="ARBA" id="ARBA00023157"/>
    </source>
</evidence>
<keyword evidence="3" id="KW-0732">Signal</keyword>
<feature type="compositionally biased region" description="Polar residues" evidence="5">
    <location>
        <begin position="264"/>
        <end position="275"/>
    </location>
</feature>
<dbReference type="PANTHER" id="PTHR15427">
    <property type="entry name" value="EMILIN ELASTIN MICROFIBRIL INTERFACE-LOCATED PROTEIN ELASTIN MICROFIBRIL INTERFACER"/>
    <property type="match status" value="1"/>
</dbReference>
<feature type="compositionally biased region" description="Pro residues" evidence="5">
    <location>
        <begin position="282"/>
        <end position="295"/>
    </location>
</feature>
<dbReference type="InterPro" id="IPR011489">
    <property type="entry name" value="EMI_domain"/>
</dbReference>
<evidence type="ECO:0000256" key="1">
    <source>
        <dbReference type="ARBA" id="ARBA00004613"/>
    </source>
</evidence>
<name>A0A811YFJ5_NYCPR</name>
<evidence type="ECO:0000256" key="3">
    <source>
        <dbReference type="ARBA" id="ARBA00022729"/>
    </source>
</evidence>
<reference evidence="7" key="1">
    <citation type="submission" date="2020-12" db="EMBL/GenBank/DDBJ databases">
        <authorList>
            <consortium name="Molecular Ecology Group"/>
        </authorList>
    </citation>
    <scope>NUCLEOTIDE SEQUENCE</scope>
    <source>
        <strain evidence="7">TBG_1078</strain>
    </source>
</reference>
<keyword evidence="8" id="KW-1185">Reference proteome</keyword>
<feature type="region of interest" description="Disordered" evidence="5">
    <location>
        <begin position="181"/>
        <end position="360"/>
    </location>
</feature>
<feature type="domain" description="EMI" evidence="6">
    <location>
        <begin position="74"/>
        <end position="144"/>
    </location>
</feature>
<feature type="compositionally biased region" description="Pro residues" evidence="5">
    <location>
        <begin position="231"/>
        <end position="251"/>
    </location>
</feature>
<evidence type="ECO:0000256" key="2">
    <source>
        <dbReference type="ARBA" id="ARBA00022525"/>
    </source>
</evidence>
<dbReference type="PANTHER" id="PTHR15427:SF23">
    <property type="entry name" value="EMI DOMAIN-CONTAINING PROTEIN 1"/>
    <property type="match status" value="1"/>
</dbReference>
<protein>
    <submittedName>
        <fullName evidence="7">(raccoon dog) hypothetical protein</fullName>
    </submittedName>
</protein>
<gene>
    <name evidence="7" type="ORF">NYPRO_LOCUS9056</name>
</gene>
<comment type="subcellular location">
    <subcellularLocation>
        <location evidence="1">Secreted</location>
    </subcellularLocation>
</comment>
<dbReference type="GO" id="GO:0005576">
    <property type="term" value="C:extracellular region"/>
    <property type="evidence" value="ECO:0007669"/>
    <property type="project" value="UniProtKB-SubCell"/>
</dbReference>
<dbReference type="Proteomes" id="UP000645828">
    <property type="component" value="Unassembled WGS sequence"/>
</dbReference>
<dbReference type="InterPro" id="IPR050392">
    <property type="entry name" value="Collagen/C1q_domain"/>
</dbReference>
<comment type="caution">
    <text evidence="7">The sequence shown here is derived from an EMBL/GenBank/DDBJ whole genome shotgun (WGS) entry which is preliminary data.</text>
</comment>
<organism evidence="7 8">
    <name type="scientific">Nyctereutes procyonoides</name>
    <name type="common">Raccoon dog</name>
    <name type="synonym">Canis procyonoides</name>
    <dbReference type="NCBI Taxonomy" id="34880"/>
    <lineage>
        <taxon>Eukaryota</taxon>
        <taxon>Metazoa</taxon>
        <taxon>Chordata</taxon>
        <taxon>Craniata</taxon>
        <taxon>Vertebrata</taxon>
        <taxon>Euteleostomi</taxon>
        <taxon>Mammalia</taxon>
        <taxon>Eutheria</taxon>
        <taxon>Laurasiatheria</taxon>
        <taxon>Carnivora</taxon>
        <taxon>Caniformia</taxon>
        <taxon>Canidae</taxon>
        <taxon>Nyctereutes</taxon>
    </lineage>
</organism>
<proteinExistence type="predicted"/>
<dbReference type="AlphaFoldDB" id="A0A811YFJ5"/>